<evidence type="ECO:0000313" key="3">
    <source>
        <dbReference type="Proteomes" id="UP000827284"/>
    </source>
</evidence>
<dbReference type="OrthoDB" id="2403475at2759"/>
<dbReference type="Proteomes" id="UP000827284">
    <property type="component" value="Unassembled WGS sequence"/>
</dbReference>
<name>A0A9P3M0N3_9FUNG</name>
<reference evidence="2" key="1">
    <citation type="submission" date="2021-11" db="EMBL/GenBank/DDBJ databases">
        <authorList>
            <person name="Herlambang A."/>
            <person name="Guo Y."/>
            <person name="Takashima Y."/>
            <person name="Nishizawa T."/>
        </authorList>
    </citation>
    <scope>NUCLEOTIDE SEQUENCE</scope>
    <source>
        <strain evidence="2">E1425</strain>
    </source>
</reference>
<feature type="signal peptide" evidence="1">
    <location>
        <begin position="1"/>
        <end position="19"/>
    </location>
</feature>
<accession>A0A9P3M0N3</accession>
<dbReference type="AlphaFoldDB" id="A0A9P3M0N3"/>
<gene>
    <name evidence="2" type="ORF">EMPS_10085</name>
</gene>
<dbReference type="PROSITE" id="PS51257">
    <property type="entry name" value="PROKAR_LIPOPROTEIN"/>
    <property type="match status" value="1"/>
</dbReference>
<comment type="caution">
    <text evidence="2">The sequence shown here is derived from an EMBL/GenBank/DDBJ whole genome shotgun (WGS) entry which is preliminary data.</text>
</comment>
<feature type="chain" id="PRO_5040403797" evidence="1">
    <location>
        <begin position="20"/>
        <end position="161"/>
    </location>
</feature>
<evidence type="ECO:0000256" key="1">
    <source>
        <dbReference type="SAM" id="SignalP"/>
    </source>
</evidence>
<sequence>MKLNTLGVVLALATTACSSQTHFPGYRYTFDVISSTLATSGWERSSDIVTGPTYIQPNPSYRNTTWSIDLAPHLKDVVRSSAPLEWVEAGGTEEIAYGFLIDDGVTGYVAMTTKWRMLTGILRTSLAGQTMEEQRVTAISPELLSNGEIDGEVTLIRLGYS</sequence>
<dbReference type="EMBL" id="BQFW01000014">
    <property type="protein sequence ID" value="GJJ77726.1"/>
    <property type="molecule type" value="Genomic_DNA"/>
</dbReference>
<proteinExistence type="predicted"/>
<protein>
    <submittedName>
        <fullName evidence="2">Uncharacterized protein</fullName>
    </submittedName>
</protein>
<organism evidence="2 3">
    <name type="scientific">Entomortierella parvispora</name>
    <dbReference type="NCBI Taxonomy" id="205924"/>
    <lineage>
        <taxon>Eukaryota</taxon>
        <taxon>Fungi</taxon>
        <taxon>Fungi incertae sedis</taxon>
        <taxon>Mucoromycota</taxon>
        <taxon>Mortierellomycotina</taxon>
        <taxon>Mortierellomycetes</taxon>
        <taxon>Mortierellales</taxon>
        <taxon>Mortierellaceae</taxon>
        <taxon>Entomortierella</taxon>
    </lineage>
</organism>
<keyword evidence="1" id="KW-0732">Signal</keyword>
<evidence type="ECO:0000313" key="2">
    <source>
        <dbReference type="EMBL" id="GJJ77726.1"/>
    </source>
</evidence>
<keyword evidence="3" id="KW-1185">Reference proteome</keyword>
<reference evidence="2" key="2">
    <citation type="journal article" date="2022" name="Microbiol. Resour. Announc.">
        <title>Whole-Genome Sequence of Entomortierella parvispora E1425, a Mucoromycotan Fungus Associated with Burkholderiaceae-Related Endosymbiotic Bacteria.</title>
        <authorList>
            <person name="Herlambang A."/>
            <person name="Guo Y."/>
            <person name="Takashima Y."/>
            <person name="Narisawa K."/>
            <person name="Ohta H."/>
            <person name="Nishizawa T."/>
        </authorList>
    </citation>
    <scope>NUCLEOTIDE SEQUENCE</scope>
    <source>
        <strain evidence="2">E1425</strain>
    </source>
</reference>